<reference evidence="1" key="1">
    <citation type="submission" date="2022-08" db="EMBL/GenBank/DDBJ databases">
        <authorList>
            <person name="Gutierrez-Valencia J."/>
        </authorList>
    </citation>
    <scope>NUCLEOTIDE SEQUENCE</scope>
</reference>
<sequence length="104" mass="10706">LQNADLAELAPVGAVGGERDVSEVVADDLGGEQGGALRENDVVRLHHFFCGFCGGDDQVGDLAQLQAHHAAVPICEVPEAVVGQGAAGEVVEVPDYGQLCGSRR</sequence>
<organism evidence="1 2">
    <name type="scientific">Linum tenue</name>
    <dbReference type="NCBI Taxonomy" id="586396"/>
    <lineage>
        <taxon>Eukaryota</taxon>
        <taxon>Viridiplantae</taxon>
        <taxon>Streptophyta</taxon>
        <taxon>Embryophyta</taxon>
        <taxon>Tracheophyta</taxon>
        <taxon>Spermatophyta</taxon>
        <taxon>Magnoliopsida</taxon>
        <taxon>eudicotyledons</taxon>
        <taxon>Gunneridae</taxon>
        <taxon>Pentapetalae</taxon>
        <taxon>rosids</taxon>
        <taxon>fabids</taxon>
        <taxon>Malpighiales</taxon>
        <taxon>Linaceae</taxon>
        <taxon>Linum</taxon>
    </lineage>
</organism>
<dbReference type="Proteomes" id="UP001154282">
    <property type="component" value="Unassembled WGS sequence"/>
</dbReference>
<protein>
    <submittedName>
        <fullName evidence="1">Uncharacterized protein</fullName>
    </submittedName>
</protein>
<comment type="caution">
    <text evidence="1">The sequence shown here is derived from an EMBL/GenBank/DDBJ whole genome shotgun (WGS) entry which is preliminary data.</text>
</comment>
<dbReference type="AlphaFoldDB" id="A0AAV0H0Q2"/>
<feature type="non-terminal residue" evidence="1">
    <location>
        <position position="104"/>
    </location>
</feature>
<proteinExistence type="predicted"/>
<evidence type="ECO:0000313" key="2">
    <source>
        <dbReference type="Proteomes" id="UP001154282"/>
    </source>
</evidence>
<keyword evidence="2" id="KW-1185">Reference proteome</keyword>
<accession>A0AAV0H0Q2</accession>
<dbReference type="EMBL" id="CAMGYJ010000002">
    <property type="protein sequence ID" value="CAI0378854.1"/>
    <property type="molecule type" value="Genomic_DNA"/>
</dbReference>
<evidence type="ECO:0000313" key="1">
    <source>
        <dbReference type="EMBL" id="CAI0378854.1"/>
    </source>
</evidence>
<feature type="non-terminal residue" evidence="1">
    <location>
        <position position="1"/>
    </location>
</feature>
<name>A0AAV0H0Q2_9ROSI</name>
<gene>
    <name evidence="1" type="ORF">LITE_LOCUS2046</name>
</gene>